<protein>
    <submittedName>
        <fullName evidence="1">Uncharacterized protein</fullName>
    </submittedName>
</protein>
<organism evidence="1 2">
    <name type="scientific">Paenibacillus peoriae</name>
    <dbReference type="NCBI Taxonomy" id="59893"/>
    <lineage>
        <taxon>Bacteria</taxon>
        <taxon>Bacillati</taxon>
        <taxon>Bacillota</taxon>
        <taxon>Bacilli</taxon>
        <taxon>Bacillales</taxon>
        <taxon>Paenibacillaceae</taxon>
        <taxon>Paenibacillus</taxon>
    </lineage>
</organism>
<dbReference type="Proteomes" id="UP000516384">
    <property type="component" value="Chromosome"/>
</dbReference>
<gene>
    <name evidence="1" type="ORF">IAQ67_18910</name>
</gene>
<accession>A0A7H0Y4B5</accession>
<dbReference type="EMBL" id="CP061172">
    <property type="protein sequence ID" value="QNR65923.1"/>
    <property type="molecule type" value="Genomic_DNA"/>
</dbReference>
<name>A0A7H0Y4B5_9BACL</name>
<proteinExistence type="predicted"/>
<evidence type="ECO:0000313" key="1">
    <source>
        <dbReference type="EMBL" id="QNR65923.1"/>
    </source>
</evidence>
<dbReference type="AlphaFoldDB" id="A0A7H0Y4B5"/>
<sequence length="97" mass="10761">MATVGTIYNKKGMPVLTTIVANGMTERVSKTLHNSSYLPLATQSNKPPPTAPYVADQLQIGFMQNDSMAWTEDFSRCFGWVLKLAYEDPRCSAWPSS</sequence>
<evidence type="ECO:0000313" key="2">
    <source>
        <dbReference type="Proteomes" id="UP000516384"/>
    </source>
</evidence>
<reference evidence="1 2" key="1">
    <citation type="submission" date="2020-09" db="EMBL/GenBank/DDBJ databases">
        <title>Characterization of Paenibacillus peoriae strain ZF390 with broad-spectrum antimicrobial activity as a potential biocontrol agent.</title>
        <authorList>
            <person name="Li L."/>
            <person name="Zhao Y."/>
            <person name="Li B."/>
            <person name="Xie X."/>
        </authorList>
    </citation>
    <scope>NUCLEOTIDE SEQUENCE [LARGE SCALE GENOMIC DNA]</scope>
    <source>
        <strain evidence="1 2">ZF390</strain>
    </source>
</reference>